<organism evidence="1 2">
    <name type="scientific">Dermatophagoides farinae</name>
    <name type="common">American house dust mite</name>
    <dbReference type="NCBI Taxonomy" id="6954"/>
    <lineage>
        <taxon>Eukaryota</taxon>
        <taxon>Metazoa</taxon>
        <taxon>Ecdysozoa</taxon>
        <taxon>Arthropoda</taxon>
        <taxon>Chelicerata</taxon>
        <taxon>Arachnida</taxon>
        <taxon>Acari</taxon>
        <taxon>Acariformes</taxon>
        <taxon>Sarcoptiformes</taxon>
        <taxon>Astigmata</taxon>
        <taxon>Psoroptidia</taxon>
        <taxon>Analgoidea</taxon>
        <taxon>Pyroglyphidae</taxon>
        <taxon>Dermatophagoidinae</taxon>
        <taxon>Dermatophagoides</taxon>
    </lineage>
</organism>
<dbReference type="Proteomes" id="UP000790347">
    <property type="component" value="Unassembled WGS sequence"/>
</dbReference>
<reference evidence="1" key="1">
    <citation type="submission" date="2013-05" db="EMBL/GenBank/DDBJ databases">
        <authorList>
            <person name="Yim A.K.Y."/>
            <person name="Chan T.F."/>
            <person name="Ji K.M."/>
            <person name="Liu X.Y."/>
            <person name="Zhou J.W."/>
            <person name="Li R.Q."/>
            <person name="Yang K.Y."/>
            <person name="Li J."/>
            <person name="Li M."/>
            <person name="Law P.T.W."/>
            <person name="Wu Y.L."/>
            <person name="Cai Z.L."/>
            <person name="Qin H."/>
            <person name="Bao Y."/>
            <person name="Leung R.K.K."/>
            <person name="Ng P.K.S."/>
            <person name="Zou J."/>
            <person name="Zhong X.J."/>
            <person name="Ran P.X."/>
            <person name="Zhong N.S."/>
            <person name="Liu Z.G."/>
            <person name="Tsui S.K.W."/>
        </authorList>
    </citation>
    <scope>NUCLEOTIDE SEQUENCE</scope>
    <source>
        <strain evidence="1">Derf</strain>
        <tissue evidence="1">Whole organism</tissue>
    </source>
</reference>
<name>A0A922L3L7_DERFA</name>
<sequence>MNWLTNIIRWIMSEDGKVTKKILPSVYDRKIILIDLHFVFTQFLSGHGKFNVYLHKIGYRYKSSTLNEITVHQSINPDKLTPIYQTVVKILWLKSLIINIYCGLRSKIGSEIDEDRLVRSSCNHDTSWRKNPIFDDFQIVHYYN</sequence>
<dbReference type="AlphaFoldDB" id="A0A922L3L7"/>
<reference evidence="1" key="2">
    <citation type="journal article" date="2022" name="Res Sq">
        <title>Comparative Genomics Reveals Insights into the Divergent Evolution of Astigmatic Mites and Household Pest Adaptations.</title>
        <authorList>
            <person name="Xiong Q."/>
            <person name="Wan A.T.-Y."/>
            <person name="Liu X.-Y."/>
            <person name="Fung C.S.-H."/>
            <person name="Xiao X."/>
            <person name="Malainual N."/>
            <person name="Hou J."/>
            <person name="Wang L."/>
            <person name="Wang M."/>
            <person name="Yang K."/>
            <person name="Cui Y."/>
            <person name="Leung E."/>
            <person name="Nong W."/>
            <person name="Shin S.-K."/>
            <person name="Au S."/>
            <person name="Jeong K.Y."/>
            <person name="Chew F.T."/>
            <person name="Hui J."/>
            <person name="Leung T.F."/>
            <person name="Tungtrongchitr A."/>
            <person name="Zhong N."/>
            <person name="Liu Z."/>
            <person name="Tsui S."/>
        </authorList>
    </citation>
    <scope>NUCLEOTIDE SEQUENCE</scope>
    <source>
        <strain evidence="1">Derf</strain>
        <tissue evidence="1">Whole organism</tissue>
    </source>
</reference>
<protein>
    <submittedName>
        <fullName evidence="1">Uncharacterized protein</fullName>
    </submittedName>
</protein>
<keyword evidence="2" id="KW-1185">Reference proteome</keyword>
<comment type="caution">
    <text evidence="1">The sequence shown here is derived from an EMBL/GenBank/DDBJ whole genome shotgun (WGS) entry which is preliminary data.</text>
</comment>
<evidence type="ECO:0000313" key="1">
    <source>
        <dbReference type="EMBL" id="KAH9516686.1"/>
    </source>
</evidence>
<gene>
    <name evidence="1" type="ORF">DERF_007411</name>
</gene>
<proteinExistence type="predicted"/>
<accession>A0A922L3L7</accession>
<evidence type="ECO:0000313" key="2">
    <source>
        <dbReference type="Proteomes" id="UP000790347"/>
    </source>
</evidence>
<dbReference type="EMBL" id="ASGP02000003">
    <property type="protein sequence ID" value="KAH9516686.1"/>
    <property type="molecule type" value="Genomic_DNA"/>
</dbReference>